<protein>
    <submittedName>
        <fullName evidence="2">Uncharacterized protein</fullName>
    </submittedName>
</protein>
<evidence type="ECO:0000313" key="3">
    <source>
        <dbReference type="Proteomes" id="UP001156441"/>
    </source>
</evidence>
<proteinExistence type="predicted"/>
<accession>A0ABT2J9K0</accession>
<reference evidence="2 3" key="1">
    <citation type="submission" date="2021-02" db="EMBL/GenBank/DDBJ databases">
        <title>Actinophytocola xerophila sp. nov., isolated from soil of cotton cropping field.</title>
        <authorList>
            <person name="Huang R."/>
            <person name="Chen X."/>
            <person name="Ge X."/>
            <person name="Liu W."/>
        </authorList>
    </citation>
    <scope>NUCLEOTIDE SEQUENCE [LARGE SCALE GENOMIC DNA]</scope>
    <source>
        <strain evidence="2 3">S1-96</strain>
    </source>
</reference>
<organism evidence="2 3">
    <name type="scientific">Actinophytocola gossypii</name>
    <dbReference type="NCBI Taxonomy" id="2812003"/>
    <lineage>
        <taxon>Bacteria</taxon>
        <taxon>Bacillati</taxon>
        <taxon>Actinomycetota</taxon>
        <taxon>Actinomycetes</taxon>
        <taxon>Pseudonocardiales</taxon>
        <taxon>Pseudonocardiaceae</taxon>
    </lineage>
</organism>
<dbReference type="RefSeq" id="WP_260191321.1">
    <property type="nucleotide sequence ID" value="NZ_JAFFZE010000010.1"/>
</dbReference>
<feature type="compositionally biased region" description="Acidic residues" evidence="1">
    <location>
        <begin position="80"/>
        <end position="124"/>
    </location>
</feature>
<sequence length="242" mass="26407">MTELDENDPRWTDEARESFRVATTNLVEAIRQHSATLLELTGAEQDDDTVAEVDEHLEAAAAAYADAQFELTGTVPPLGLDEDVDEDEDLDEDEDEDLAEFAEEDEGEPEDEDVDQDGTEELEFTGEPSFRLTVLHRADFVVTDEPAVVQAGKEAYHDSAEDGDEPVDVTDLSEALQQLHQAGGIEALAETPGLASAGSTTWVLEATDLLDEHDADEGPDSPFALGEDARQRLLHRLDEITG</sequence>
<evidence type="ECO:0000256" key="1">
    <source>
        <dbReference type="SAM" id="MobiDB-lite"/>
    </source>
</evidence>
<comment type="caution">
    <text evidence="2">The sequence shown here is derived from an EMBL/GenBank/DDBJ whole genome shotgun (WGS) entry which is preliminary data.</text>
</comment>
<dbReference type="Proteomes" id="UP001156441">
    <property type="component" value="Unassembled WGS sequence"/>
</dbReference>
<keyword evidence="3" id="KW-1185">Reference proteome</keyword>
<gene>
    <name evidence="2" type="ORF">JT362_12535</name>
</gene>
<evidence type="ECO:0000313" key="2">
    <source>
        <dbReference type="EMBL" id="MCT2583944.1"/>
    </source>
</evidence>
<feature type="region of interest" description="Disordered" evidence="1">
    <location>
        <begin position="73"/>
        <end position="128"/>
    </location>
</feature>
<name>A0ABT2J9K0_9PSEU</name>
<dbReference type="EMBL" id="JAFFZE010000010">
    <property type="protein sequence ID" value="MCT2583944.1"/>
    <property type="molecule type" value="Genomic_DNA"/>
</dbReference>